<keyword evidence="2" id="KW-1185">Reference proteome</keyword>
<gene>
    <name evidence="1" type="primary">KNAG0L00280</name>
    <name evidence="1" type="ordered locus">KNAG_0L00280</name>
</gene>
<dbReference type="HOGENOM" id="CLU_028833_0_0_1"/>
<dbReference type="EMBL" id="HE978325">
    <property type="protein sequence ID" value="CCK72651.1"/>
    <property type="molecule type" value="Genomic_DNA"/>
</dbReference>
<accession>J7SB15</accession>
<dbReference type="STRING" id="1071383.J7SB15"/>
<dbReference type="RefSeq" id="XP_022466896.1">
    <property type="nucleotide sequence ID" value="XM_022610617.1"/>
</dbReference>
<dbReference type="GO" id="GO:0070475">
    <property type="term" value="P:rRNA base methylation"/>
    <property type="evidence" value="ECO:0007669"/>
    <property type="project" value="EnsemblFungi"/>
</dbReference>
<dbReference type="AlphaFoldDB" id="J7SB15"/>
<dbReference type="Gene3D" id="3.40.50.150">
    <property type="entry name" value="Vaccinia Virus protein VP39"/>
    <property type="match status" value="1"/>
</dbReference>
<dbReference type="InterPro" id="IPR021463">
    <property type="entry name" value="Methyltransf_34"/>
</dbReference>
<name>J7SB15_HUIN7</name>
<dbReference type="GeneID" id="34528425"/>
<protein>
    <submittedName>
        <fullName evidence="1">Uncharacterized protein</fullName>
    </submittedName>
</protein>
<dbReference type="InterPro" id="IPR029063">
    <property type="entry name" value="SAM-dependent_MTases_sf"/>
</dbReference>
<sequence>MSLKQLPGHNSATLPPQEIIDLFKVAFGQELYSGNLSQLEAQIQDVKSCLYNREYIEAFKTDERRTAYVCRWTPSRAISYASLFSHFPEILEKLRTSDSNVLCVGGGAGAELVALASIFTPAKFAKDSSTGTLQVNLIDLSDWDHVLQKMITSINDRWLYKQTSADFKVQFTNRDVLTVTETGDLAHLDLITLLFTTNELFKQDRAGSIRFLQSLNKHCKIGSHLLIAESAGSYSHIKVGKRTFPVQFLVDTVLVGPHGKGGPWELVQESDSLWYRCPPELDYCIKLENMRFFYRLYTKTH</sequence>
<evidence type="ECO:0000313" key="1">
    <source>
        <dbReference type="EMBL" id="CCK72651.1"/>
    </source>
</evidence>
<dbReference type="eggNOG" id="ENOG502QR34">
    <property type="taxonomic scope" value="Eukaryota"/>
</dbReference>
<organism evidence="1 2">
    <name type="scientific">Huiozyma naganishii (strain ATCC MYA-139 / BCRC 22969 / CBS 8797 / KCTC 17520 / NBRC 10181 / NCYC 3082 / Yp74L-3)</name>
    <name type="common">Yeast</name>
    <name type="synonym">Kazachstania naganishii</name>
    <dbReference type="NCBI Taxonomy" id="1071383"/>
    <lineage>
        <taxon>Eukaryota</taxon>
        <taxon>Fungi</taxon>
        <taxon>Dikarya</taxon>
        <taxon>Ascomycota</taxon>
        <taxon>Saccharomycotina</taxon>
        <taxon>Saccharomycetes</taxon>
        <taxon>Saccharomycetales</taxon>
        <taxon>Saccharomycetaceae</taxon>
        <taxon>Huiozyma</taxon>
    </lineage>
</organism>
<evidence type="ECO:0000313" key="2">
    <source>
        <dbReference type="Proteomes" id="UP000006310"/>
    </source>
</evidence>
<dbReference type="Pfam" id="PF11312">
    <property type="entry name" value="Methyltransf_34"/>
    <property type="match status" value="1"/>
</dbReference>
<dbReference type="Proteomes" id="UP000006310">
    <property type="component" value="Chromosome 12"/>
</dbReference>
<dbReference type="KEGG" id="kng:KNAG_0L00280"/>
<reference evidence="2" key="2">
    <citation type="submission" date="2012-08" db="EMBL/GenBank/DDBJ databases">
        <title>Genome sequence of Kazachstania naganishii.</title>
        <authorList>
            <person name="Gordon J.L."/>
            <person name="Armisen D."/>
            <person name="Proux-Wera E."/>
            <person name="OhEigeartaigh S.S."/>
            <person name="Byrne K.P."/>
            <person name="Wolfe K.H."/>
        </authorList>
    </citation>
    <scope>NUCLEOTIDE SEQUENCE [LARGE SCALE GENOMIC DNA]</scope>
    <source>
        <strain evidence="2">ATCC MYA-139 / BCRC 22969 / CBS 8797 / CCRC 22969 / KCTC 17520 / NBRC 10181 / NCYC 3082</strain>
    </source>
</reference>
<dbReference type="OMA" id="DMRYQVH"/>
<reference evidence="1 2" key="1">
    <citation type="journal article" date="2011" name="Proc. Natl. Acad. Sci. U.S.A.">
        <title>Evolutionary erosion of yeast sex chromosomes by mating-type switching accidents.</title>
        <authorList>
            <person name="Gordon J.L."/>
            <person name="Armisen D."/>
            <person name="Proux-Wera E."/>
            <person name="Oheigeartaigh S.S."/>
            <person name="Byrne K.P."/>
            <person name="Wolfe K.H."/>
        </authorList>
    </citation>
    <scope>NUCLEOTIDE SEQUENCE [LARGE SCALE GENOMIC DNA]</scope>
    <source>
        <strain evidence="2">ATCC MYA-139 / BCRC 22969 / CBS 8797 / CCRC 22969 / KCTC 17520 / NBRC 10181 / NCYC 3082</strain>
    </source>
</reference>
<dbReference type="GO" id="GO:0005737">
    <property type="term" value="C:cytoplasm"/>
    <property type="evidence" value="ECO:0007669"/>
    <property type="project" value="EnsemblFungi"/>
</dbReference>
<dbReference type="GO" id="GO:0070042">
    <property type="term" value="F:rRNA (uridine-N3-)-methyltransferase activity"/>
    <property type="evidence" value="ECO:0007669"/>
    <property type="project" value="EnsemblFungi"/>
</dbReference>
<dbReference type="OrthoDB" id="6419443at2759"/>
<proteinExistence type="predicted"/>